<reference evidence="3 4" key="1">
    <citation type="submission" date="2020-08" db="EMBL/GenBank/DDBJ databases">
        <title>Genomic Encyclopedia of Type Strains, Phase IV (KMG-IV): sequencing the most valuable type-strain genomes for metagenomic binning, comparative biology and taxonomic classification.</title>
        <authorList>
            <person name="Goeker M."/>
        </authorList>
    </citation>
    <scope>NUCLEOTIDE SEQUENCE [LARGE SCALE GENOMIC DNA]</scope>
    <source>
        <strain evidence="3 4">DSM 22336</strain>
    </source>
</reference>
<dbReference type="PANTHER" id="PTHR43968:SF6">
    <property type="entry name" value="GLUTATHIONE S-TRANSFERASE OMEGA"/>
    <property type="match status" value="1"/>
</dbReference>
<comment type="caution">
    <text evidence="3">The sequence shown here is derived from an EMBL/GenBank/DDBJ whole genome shotgun (WGS) entry which is preliminary data.</text>
</comment>
<dbReference type="PROSITE" id="PS50404">
    <property type="entry name" value="GST_NTER"/>
    <property type="match status" value="1"/>
</dbReference>
<dbReference type="PANTHER" id="PTHR43968">
    <property type="match status" value="1"/>
</dbReference>
<dbReference type="PROSITE" id="PS50405">
    <property type="entry name" value="GST_CTER"/>
    <property type="match status" value="1"/>
</dbReference>
<dbReference type="AlphaFoldDB" id="A0A841LZJ3"/>
<dbReference type="Gene3D" id="1.20.1050.10">
    <property type="match status" value="1"/>
</dbReference>
<gene>
    <name evidence="3" type="ORF">FHS77_000069</name>
</gene>
<dbReference type="InterPro" id="IPR004045">
    <property type="entry name" value="Glutathione_S-Trfase_N"/>
</dbReference>
<dbReference type="InterPro" id="IPR010987">
    <property type="entry name" value="Glutathione-S-Trfase_C-like"/>
</dbReference>
<dbReference type="InterPro" id="IPR036282">
    <property type="entry name" value="Glutathione-S-Trfase_C_sf"/>
</dbReference>
<dbReference type="SFLD" id="SFLDG00358">
    <property type="entry name" value="Main_(cytGST)"/>
    <property type="match status" value="1"/>
</dbReference>
<dbReference type="Pfam" id="PF13410">
    <property type="entry name" value="GST_C_2"/>
    <property type="match status" value="1"/>
</dbReference>
<dbReference type="Proteomes" id="UP000555393">
    <property type="component" value="Unassembled WGS sequence"/>
</dbReference>
<evidence type="ECO:0000259" key="2">
    <source>
        <dbReference type="PROSITE" id="PS50405"/>
    </source>
</evidence>
<dbReference type="SUPFAM" id="SSF52833">
    <property type="entry name" value="Thioredoxin-like"/>
    <property type="match status" value="1"/>
</dbReference>
<dbReference type="InterPro" id="IPR050983">
    <property type="entry name" value="GST_Omega/HSP26"/>
</dbReference>
<feature type="domain" description="GST C-terminal" evidence="2">
    <location>
        <begin position="82"/>
        <end position="214"/>
    </location>
</feature>
<dbReference type="SUPFAM" id="SSF47616">
    <property type="entry name" value="GST C-terminal domain-like"/>
    <property type="match status" value="1"/>
</dbReference>
<dbReference type="Pfam" id="PF13417">
    <property type="entry name" value="GST_N_3"/>
    <property type="match status" value="1"/>
</dbReference>
<evidence type="ECO:0000259" key="1">
    <source>
        <dbReference type="PROSITE" id="PS50404"/>
    </source>
</evidence>
<keyword evidence="3" id="KW-0808">Transferase</keyword>
<organism evidence="3 4">
    <name type="scientific">Paenochrobactrum gallinarii</name>
    <dbReference type="NCBI Taxonomy" id="643673"/>
    <lineage>
        <taxon>Bacteria</taxon>
        <taxon>Pseudomonadati</taxon>
        <taxon>Pseudomonadota</taxon>
        <taxon>Alphaproteobacteria</taxon>
        <taxon>Hyphomicrobiales</taxon>
        <taxon>Brucellaceae</taxon>
        <taxon>Paenochrobactrum</taxon>
    </lineage>
</organism>
<dbReference type="GO" id="GO:0016740">
    <property type="term" value="F:transferase activity"/>
    <property type="evidence" value="ECO:0007669"/>
    <property type="project" value="UniProtKB-KW"/>
</dbReference>
<dbReference type="CDD" id="cd00570">
    <property type="entry name" value="GST_N_family"/>
    <property type="match status" value="1"/>
</dbReference>
<accession>A0A841LZJ3</accession>
<dbReference type="SFLD" id="SFLDS00019">
    <property type="entry name" value="Glutathione_Transferase_(cytos"/>
    <property type="match status" value="1"/>
</dbReference>
<proteinExistence type="predicted"/>
<evidence type="ECO:0000313" key="3">
    <source>
        <dbReference type="EMBL" id="MBB6259561.1"/>
    </source>
</evidence>
<dbReference type="EMBL" id="JACIIU010000001">
    <property type="protein sequence ID" value="MBB6259561.1"/>
    <property type="molecule type" value="Genomic_DNA"/>
</dbReference>
<dbReference type="GO" id="GO:0005737">
    <property type="term" value="C:cytoplasm"/>
    <property type="evidence" value="ECO:0007669"/>
    <property type="project" value="TreeGrafter"/>
</dbReference>
<name>A0A841LZJ3_9HYPH</name>
<dbReference type="InterPro" id="IPR036249">
    <property type="entry name" value="Thioredoxin-like_sf"/>
</dbReference>
<dbReference type="InterPro" id="IPR040079">
    <property type="entry name" value="Glutathione_S-Trfase"/>
</dbReference>
<dbReference type="RefSeq" id="WP_184218363.1">
    <property type="nucleotide sequence ID" value="NZ_JACIIU010000001.1"/>
</dbReference>
<dbReference type="Gene3D" id="3.40.30.10">
    <property type="entry name" value="Glutaredoxin"/>
    <property type="match status" value="1"/>
</dbReference>
<keyword evidence="4" id="KW-1185">Reference proteome</keyword>
<sequence>MKLYSRPLSPYAAAIRATAYLKNIPLKLVDLPYPFQEQIADITPVKRVPVLVTGSGTALFEAIIIAEYLEEKFTDTPLLPQDPKDRALIRLLARMAELEVLTPALNIFKLPADAADRQQKIDAQIAVIKRGLAILEERMTGEAYALGDHPTLADCWLLPIRFFLEPIKKLSNCPTLFDDFPKFDAYAANARQDDALATVWNEMHDGLVAARPHLV</sequence>
<protein>
    <submittedName>
        <fullName evidence="3">Glutathione S-transferase</fullName>
    </submittedName>
</protein>
<evidence type="ECO:0000313" key="4">
    <source>
        <dbReference type="Proteomes" id="UP000555393"/>
    </source>
</evidence>
<feature type="domain" description="GST N-terminal" evidence="1">
    <location>
        <begin position="1"/>
        <end position="77"/>
    </location>
</feature>